<evidence type="ECO:0000313" key="1">
    <source>
        <dbReference type="EMBL" id="KKK80030.1"/>
    </source>
</evidence>
<reference evidence="1" key="1">
    <citation type="journal article" date="2015" name="Nature">
        <title>Complex archaea that bridge the gap between prokaryotes and eukaryotes.</title>
        <authorList>
            <person name="Spang A."/>
            <person name="Saw J.H."/>
            <person name="Jorgensen S.L."/>
            <person name="Zaremba-Niedzwiedzka K."/>
            <person name="Martijn J."/>
            <person name="Lind A.E."/>
            <person name="van Eijk R."/>
            <person name="Schleper C."/>
            <person name="Guy L."/>
            <person name="Ettema T.J."/>
        </authorList>
    </citation>
    <scope>NUCLEOTIDE SEQUENCE</scope>
</reference>
<organism evidence="1">
    <name type="scientific">marine sediment metagenome</name>
    <dbReference type="NCBI Taxonomy" id="412755"/>
    <lineage>
        <taxon>unclassified sequences</taxon>
        <taxon>metagenomes</taxon>
        <taxon>ecological metagenomes</taxon>
    </lineage>
</organism>
<dbReference type="EMBL" id="LAZR01053766">
    <property type="protein sequence ID" value="KKK80030.1"/>
    <property type="molecule type" value="Genomic_DNA"/>
</dbReference>
<accession>A0A0F8Z1U3</accession>
<sequence>GIQIEIEHDWNGDTSIEVYGYEA</sequence>
<comment type="caution">
    <text evidence="1">The sequence shown here is derived from an EMBL/GenBank/DDBJ whole genome shotgun (WGS) entry which is preliminary data.</text>
</comment>
<protein>
    <submittedName>
        <fullName evidence="1">Uncharacterized protein</fullName>
    </submittedName>
</protein>
<feature type="non-terminal residue" evidence="1">
    <location>
        <position position="1"/>
    </location>
</feature>
<dbReference type="AlphaFoldDB" id="A0A0F8Z1U3"/>
<name>A0A0F8Z1U3_9ZZZZ</name>
<gene>
    <name evidence="1" type="ORF">LCGC14_2827590</name>
</gene>
<proteinExistence type="predicted"/>